<protein>
    <submittedName>
        <fullName evidence="6">TOBE domain-containing protein</fullName>
    </submittedName>
</protein>
<dbReference type="SUPFAM" id="SSF52540">
    <property type="entry name" value="P-loop containing nucleoside triphosphate hydrolases"/>
    <property type="match status" value="1"/>
</dbReference>
<evidence type="ECO:0000256" key="4">
    <source>
        <dbReference type="ARBA" id="ARBA00023136"/>
    </source>
</evidence>
<feature type="domain" description="Transport-associated OB type 2" evidence="5">
    <location>
        <begin position="130"/>
        <end position="200"/>
    </location>
</feature>
<reference evidence="6 7" key="1">
    <citation type="submission" date="2017-04" db="EMBL/GenBank/DDBJ databases">
        <authorList>
            <person name="Afonso C.L."/>
            <person name="Miller P.J."/>
            <person name="Scott M.A."/>
            <person name="Spackman E."/>
            <person name="Goraichik I."/>
            <person name="Dimitrov K.M."/>
            <person name="Suarez D.L."/>
            <person name="Swayne D.E."/>
        </authorList>
    </citation>
    <scope>NUCLEOTIDE SEQUENCE [LARGE SCALE GENOMIC DNA]</scope>
    <source>
        <strain evidence="6 7">CGMCC 1.12644</strain>
    </source>
</reference>
<dbReference type="InterPro" id="IPR013611">
    <property type="entry name" value="Transp-assoc_OB_typ2"/>
</dbReference>
<dbReference type="InterPro" id="IPR027417">
    <property type="entry name" value="P-loop_NTPase"/>
</dbReference>
<accession>A0A1W2E9Z4</accession>
<gene>
    <name evidence="6" type="ORF">SAMN06295998_12523</name>
</gene>
<keyword evidence="4" id="KW-0472">Membrane</keyword>
<evidence type="ECO:0000256" key="3">
    <source>
        <dbReference type="ARBA" id="ARBA00022967"/>
    </source>
</evidence>
<dbReference type="PANTHER" id="PTHR43875:SF15">
    <property type="entry name" value="TREHALOSE IMPORT ATP-BINDING PROTEIN SUGC"/>
    <property type="match status" value="1"/>
</dbReference>
<sequence>MVRRPKMFIMDEPLGHLEEYLRIELRREIRALHEATGGTTFYITHDQQEAAAVSDRIAVMSEGRVQQVGTMRQLIETPNNRFVAEFVGEPPINIFETLTVDGGTMRLADFSMPLSAAQQAAFARTPPASVGIRPARLAISDSAGTGISAIATSVQPMGESGAVLCQTDAGPTTALTSADALPAEGAALRLRPDPDGLHFFAANGQRIAIEER</sequence>
<dbReference type="GO" id="GO:0005524">
    <property type="term" value="F:ATP binding"/>
    <property type="evidence" value="ECO:0007669"/>
    <property type="project" value="InterPro"/>
</dbReference>
<keyword evidence="3" id="KW-1278">Translocase</keyword>
<dbReference type="OrthoDB" id="9802264at2"/>
<dbReference type="Proteomes" id="UP000192330">
    <property type="component" value="Unassembled WGS sequence"/>
</dbReference>
<proteinExistence type="inferred from homology"/>
<dbReference type="SUPFAM" id="SSF50331">
    <property type="entry name" value="MOP-like"/>
    <property type="match status" value="1"/>
</dbReference>
<evidence type="ECO:0000259" key="5">
    <source>
        <dbReference type="Pfam" id="PF08402"/>
    </source>
</evidence>
<dbReference type="InterPro" id="IPR012340">
    <property type="entry name" value="NA-bd_OB-fold"/>
</dbReference>
<organism evidence="6 7">
    <name type="scientific">Primorskyibacter flagellatus</name>
    <dbReference type="NCBI Taxonomy" id="1387277"/>
    <lineage>
        <taxon>Bacteria</taxon>
        <taxon>Pseudomonadati</taxon>
        <taxon>Pseudomonadota</taxon>
        <taxon>Alphaproteobacteria</taxon>
        <taxon>Rhodobacterales</taxon>
        <taxon>Roseobacteraceae</taxon>
        <taxon>Primorskyibacter</taxon>
    </lineage>
</organism>
<keyword evidence="2" id="KW-1003">Cell membrane</keyword>
<dbReference type="Gene3D" id="3.40.50.300">
    <property type="entry name" value="P-loop containing nucleotide triphosphate hydrolases"/>
    <property type="match status" value="1"/>
</dbReference>
<dbReference type="STRING" id="1387277.SAMN06295998_12523"/>
<dbReference type="GO" id="GO:0016887">
    <property type="term" value="F:ATP hydrolysis activity"/>
    <property type="evidence" value="ECO:0007669"/>
    <property type="project" value="InterPro"/>
</dbReference>
<dbReference type="Gene3D" id="2.40.50.100">
    <property type="match status" value="1"/>
</dbReference>
<evidence type="ECO:0000313" key="7">
    <source>
        <dbReference type="Proteomes" id="UP000192330"/>
    </source>
</evidence>
<dbReference type="GO" id="GO:0055052">
    <property type="term" value="C:ATP-binding cassette (ABC) transporter complex, substrate-binding subunit-containing"/>
    <property type="evidence" value="ECO:0007669"/>
    <property type="project" value="TreeGrafter"/>
</dbReference>
<dbReference type="AlphaFoldDB" id="A0A1W2E9Z4"/>
<dbReference type="InterPro" id="IPR008995">
    <property type="entry name" value="Mo/tungstate-bd_C_term_dom"/>
</dbReference>
<dbReference type="GO" id="GO:0022857">
    <property type="term" value="F:transmembrane transporter activity"/>
    <property type="evidence" value="ECO:0007669"/>
    <property type="project" value="InterPro"/>
</dbReference>
<dbReference type="PANTHER" id="PTHR43875">
    <property type="entry name" value="MALTODEXTRIN IMPORT ATP-BINDING PROTEIN MSMX"/>
    <property type="match status" value="1"/>
</dbReference>
<dbReference type="InterPro" id="IPR047641">
    <property type="entry name" value="ABC_transpr_MalK/UgpC-like"/>
</dbReference>
<keyword evidence="7" id="KW-1185">Reference proteome</keyword>
<comment type="similarity">
    <text evidence="1">Belongs to the ABC transporter superfamily.</text>
</comment>
<evidence type="ECO:0000256" key="2">
    <source>
        <dbReference type="ARBA" id="ARBA00022475"/>
    </source>
</evidence>
<dbReference type="Pfam" id="PF08402">
    <property type="entry name" value="TOBE_2"/>
    <property type="match status" value="1"/>
</dbReference>
<evidence type="ECO:0000313" key="6">
    <source>
        <dbReference type="EMBL" id="SMD06574.1"/>
    </source>
</evidence>
<dbReference type="EMBL" id="FWYD01000025">
    <property type="protein sequence ID" value="SMD06574.1"/>
    <property type="molecule type" value="Genomic_DNA"/>
</dbReference>
<name>A0A1W2E9Z4_9RHOB</name>
<evidence type="ECO:0000256" key="1">
    <source>
        <dbReference type="ARBA" id="ARBA00005417"/>
    </source>
</evidence>
<dbReference type="Gene3D" id="2.40.50.140">
    <property type="entry name" value="Nucleic acid-binding proteins"/>
    <property type="match status" value="1"/>
</dbReference>